<evidence type="ECO:0000313" key="3">
    <source>
        <dbReference type="Proteomes" id="UP000703038"/>
    </source>
</evidence>
<feature type="transmembrane region" description="Helical" evidence="1">
    <location>
        <begin position="76"/>
        <end position="95"/>
    </location>
</feature>
<keyword evidence="1" id="KW-0812">Transmembrane</keyword>
<feature type="transmembrane region" description="Helical" evidence="1">
    <location>
        <begin position="46"/>
        <end position="69"/>
    </location>
</feature>
<keyword evidence="3" id="KW-1185">Reference proteome</keyword>
<feature type="transmembrane region" description="Helical" evidence="1">
    <location>
        <begin position="163"/>
        <end position="183"/>
    </location>
</feature>
<reference evidence="2 3" key="1">
    <citation type="submission" date="2021-01" db="EMBL/GenBank/DDBJ databases">
        <title>Genomics of switchgrass bacterial isolates.</title>
        <authorList>
            <person name="Shade A."/>
        </authorList>
    </citation>
    <scope>NUCLEOTIDE SEQUENCE [LARGE SCALE GENOMIC DNA]</scope>
    <source>
        <strain evidence="2 3">PvP111</strain>
    </source>
</reference>
<dbReference type="EMBL" id="JAFBBK010000001">
    <property type="protein sequence ID" value="MBM7415839.1"/>
    <property type="molecule type" value="Genomic_DNA"/>
</dbReference>
<gene>
    <name evidence="2" type="ORF">JOE42_002572</name>
</gene>
<evidence type="ECO:0000313" key="2">
    <source>
        <dbReference type="EMBL" id="MBM7415839.1"/>
    </source>
</evidence>
<keyword evidence="1" id="KW-1133">Transmembrane helix</keyword>
<protein>
    <submittedName>
        <fullName evidence="2">Uncharacterized protein</fullName>
    </submittedName>
</protein>
<name>A0ABS2KV78_9NOCA</name>
<proteinExistence type="predicted"/>
<feature type="transmembrane region" description="Helical" evidence="1">
    <location>
        <begin position="101"/>
        <end position="119"/>
    </location>
</feature>
<feature type="transmembrane region" description="Helical" evidence="1">
    <location>
        <begin position="12"/>
        <end position="34"/>
    </location>
</feature>
<dbReference type="RefSeq" id="WP_204868798.1">
    <property type="nucleotide sequence ID" value="NZ_JAFBBK010000001.1"/>
</dbReference>
<keyword evidence="1" id="KW-0472">Membrane</keyword>
<feature type="transmembrane region" description="Helical" evidence="1">
    <location>
        <begin position="126"/>
        <end position="143"/>
    </location>
</feature>
<accession>A0ABS2KV78</accession>
<sequence>MGDNGQITFRGPHIALALLGGLTAGYAVSAYSPFASLIDAAASPTALATVVNAILVTALSAALAVTTVLPRLSRRAVAGLMSTTLVVSAGVNVAPVGNAPAAWAGSITTGILFACTVSLSPSSRGLIAAVFGWIVAANAGLPLDRLVRPQSDFGWTANDPSDAGPATLRVVVCIVLAILTAVARDCPRFG</sequence>
<comment type="caution">
    <text evidence="2">The sequence shown here is derived from an EMBL/GenBank/DDBJ whole genome shotgun (WGS) entry which is preliminary data.</text>
</comment>
<dbReference type="Proteomes" id="UP000703038">
    <property type="component" value="Unassembled WGS sequence"/>
</dbReference>
<evidence type="ECO:0000256" key="1">
    <source>
        <dbReference type="SAM" id="Phobius"/>
    </source>
</evidence>
<organism evidence="2 3">
    <name type="scientific">Rhodococcoides corynebacterioides</name>
    <dbReference type="NCBI Taxonomy" id="53972"/>
    <lineage>
        <taxon>Bacteria</taxon>
        <taxon>Bacillati</taxon>
        <taxon>Actinomycetota</taxon>
        <taxon>Actinomycetes</taxon>
        <taxon>Mycobacteriales</taxon>
        <taxon>Nocardiaceae</taxon>
        <taxon>Rhodococcoides</taxon>
    </lineage>
</organism>